<name>A0AC60NTS4_IXOPE</name>
<organism evidence="1 2">
    <name type="scientific">Ixodes persulcatus</name>
    <name type="common">Taiga tick</name>
    <dbReference type="NCBI Taxonomy" id="34615"/>
    <lineage>
        <taxon>Eukaryota</taxon>
        <taxon>Metazoa</taxon>
        <taxon>Ecdysozoa</taxon>
        <taxon>Arthropoda</taxon>
        <taxon>Chelicerata</taxon>
        <taxon>Arachnida</taxon>
        <taxon>Acari</taxon>
        <taxon>Parasitiformes</taxon>
        <taxon>Ixodida</taxon>
        <taxon>Ixodoidea</taxon>
        <taxon>Ixodidae</taxon>
        <taxon>Ixodinae</taxon>
        <taxon>Ixodes</taxon>
    </lineage>
</organism>
<accession>A0AC60NTS4</accession>
<evidence type="ECO:0000313" key="2">
    <source>
        <dbReference type="Proteomes" id="UP000805193"/>
    </source>
</evidence>
<reference evidence="1 2" key="1">
    <citation type="journal article" date="2020" name="Cell">
        <title>Large-Scale Comparative Analyses of Tick Genomes Elucidate Their Genetic Diversity and Vector Capacities.</title>
        <authorList>
            <consortium name="Tick Genome and Microbiome Consortium (TIGMIC)"/>
            <person name="Jia N."/>
            <person name="Wang J."/>
            <person name="Shi W."/>
            <person name="Du L."/>
            <person name="Sun Y."/>
            <person name="Zhan W."/>
            <person name="Jiang J.F."/>
            <person name="Wang Q."/>
            <person name="Zhang B."/>
            <person name="Ji P."/>
            <person name="Bell-Sakyi L."/>
            <person name="Cui X.M."/>
            <person name="Yuan T.T."/>
            <person name="Jiang B.G."/>
            <person name="Yang W.F."/>
            <person name="Lam T.T."/>
            <person name="Chang Q.C."/>
            <person name="Ding S.J."/>
            <person name="Wang X.J."/>
            <person name="Zhu J.G."/>
            <person name="Ruan X.D."/>
            <person name="Zhao L."/>
            <person name="Wei J.T."/>
            <person name="Ye R.Z."/>
            <person name="Que T.C."/>
            <person name="Du C.H."/>
            <person name="Zhou Y.H."/>
            <person name="Cheng J.X."/>
            <person name="Dai P.F."/>
            <person name="Guo W.B."/>
            <person name="Han X.H."/>
            <person name="Huang E.J."/>
            <person name="Li L.F."/>
            <person name="Wei W."/>
            <person name="Gao Y.C."/>
            <person name="Liu J.Z."/>
            <person name="Shao H.Z."/>
            <person name="Wang X."/>
            <person name="Wang C.C."/>
            <person name="Yang T.C."/>
            <person name="Huo Q.B."/>
            <person name="Li W."/>
            <person name="Chen H.Y."/>
            <person name="Chen S.E."/>
            <person name="Zhou L.G."/>
            <person name="Ni X.B."/>
            <person name="Tian J.H."/>
            <person name="Sheng Y."/>
            <person name="Liu T."/>
            <person name="Pan Y.S."/>
            <person name="Xia L.Y."/>
            <person name="Li J."/>
            <person name="Zhao F."/>
            <person name="Cao W.C."/>
        </authorList>
    </citation>
    <scope>NUCLEOTIDE SEQUENCE [LARGE SCALE GENOMIC DNA]</scope>
    <source>
        <strain evidence="1">Iper-2018</strain>
    </source>
</reference>
<sequence>MLAPQIQAVALEIQMTLLDCSGTSAQKMRSSLYGSVPSEWFCNVAWATCLHRRFPEDASIRHNTGGRTR</sequence>
<evidence type="ECO:0000313" key="1">
    <source>
        <dbReference type="EMBL" id="KAG0410538.1"/>
    </source>
</evidence>
<comment type="caution">
    <text evidence="1">The sequence shown here is derived from an EMBL/GenBank/DDBJ whole genome shotgun (WGS) entry which is preliminary data.</text>
</comment>
<proteinExistence type="predicted"/>
<keyword evidence="2" id="KW-1185">Reference proteome</keyword>
<gene>
    <name evidence="1" type="ORF">HPB47_012344</name>
</gene>
<feature type="non-terminal residue" evidence="1">
    <location>
        <position position="69"/>
    </location>
</feature>
<dbReference type="Proteomes" id="UP000805193">
    <property type="component" value="Unassembled WGS sequence"/>
</dbReference>
<dbReference type="EMBL" id="JABSTQ010011515">
    <property type="protein sequence ID" value="KAG0410538.1"/>
    <property type="molecule type" value="Genomic_DNA"/>
</dbReference>
<protein>
    <submittedName>
        <fullName evidence="1">Uncharacterized protein</fullName>
    </submittedName>
</protein>